<dbReference type="PANTHER" id="PTHR30363:SF44">
    <property type="entry name" value="AGA OPERON TRANSCRIPTIONAL REPRESSOR-RELATED"/>
    <property type="match status" value="1"/>
</dbReference>
<dbReference type="Gene3D" id="1.10.10.10">
    <property type="entry name" value="Winged helix-like DNA-binding domain superfamily/Winged helix DNA-binding domain"/>
    <property type="match status" value="1"/>
</dbReference>
<dbReference type="SMART" id="SM01134">
    <property type="entry name" value="DeoRC"/>
    <property type="match status" value="1"/>
</dbReference>
<dbReference type="PROSITE" id="PS51000">
    <property type="entry name" value="HTH_DEOR_2"/>
    <property type="match status" value="1"/>
</dbReference>
<name>A0A4S3B3Y8_9ENTE</name>
<gene>
    <name evidence="5" type="ORF">ESZ54_03190</name>
</gene>
<dbReference type="PROSITE" id="PS00894">
    <property type="entry name" value="HTH_DEOR_1"/>
    <property type="match status" value="1"/>
</dbReference>
<dbReference type="InterPro" id="IPR050313">
    <property type="entry name" value="Carb_Metab_HTH_regulators"/>
</dbReference>
<dbReference type="Pfam" id="PF00455">
    <property type="entry name" value="DeoRC"/>
    <property type="match status" value="1"/>
</dbReference>
<keyword evidence="3" id="KW-0804">Transcription</keyword>
<dbReference type="InterPro" id="IPR037171">
    <property type="entry name" value="NagB/RpiA_transferase-like"/>
</dbReference>
<feature type="domain" description="HTH deoR-type" evidence="4">
    <location>
        <begin position="13"/>
        <end position="68"/>
    </location>
</feature>
<dbReference type="Gene3D" id="3.40.50.1360">
    <property type="match status" value="1"/>
</dbReference>
<reference evidence="5 6" key="1">
    <citation type="submission" date="2019-01" db="EMBL/GenBank/DDBJ databases">
        <title>Vagococcus silagei sp. nov. isolated from brewer's grain.</title>
        <authorList>
            <person name="Guu J.-R."/>
        </authorList>
    </citation>
    <scope>NUCLEOTIDE SEQUENCE [LARGE SCALE GENOMIC DNA]</scope>
    <source>
        <strain evidence="5 6">2B-2</strain>
    </source>
</reference>
<dbReference type="SUPFAM" id="SSF100950">
    <property type="entry name" value="NagB/RpiA/CoA transferase-like"/>
    <property type="match status" value="1"/>
</dbReference>
<keyword evidence="2" id="KW-0238">DNA-binding</keyword>
<keyword evidence="6" id="KW-1185">Reference proteome</keyword>
<dbReference type="OrthoDB" id="9798651at2"/>
<evidence type="ECO:0000313" key="6">
    <source>
        <dbReference type="Proteomes" id="UP000310506"/>
    </source>
</evidence>
<organism evidence="5 6">
    <name type="scientific">Vagococcus silagei</name>
    <dbReference type="NCBI Taxonomy" id="2508885"/>
    <lineage>
        <taxon>Bacteria</taxon>
        <taxon>Bacillati</taxon>
        <taxon>Bacillota</taxon>
        <taxon>Bacilli</taxon>
        <taxon>Lactobacillales</taxon>
        <taxon>Enterococcaceae</taxon>
        <taxon>Vagococcus</taxon>
    </lineage>
</organism>
<evidence type="ECO:0000259" key="4">
    <source>
        <dbReference type="PROSITE" id="PS51000"/>
    </source>
</evidence>
<accession>A0A4S3B3Y8</accession>
<dbReference type="InterPro" id="IPR018356">
    <property type="entry name" value="Tscrpt_reg_HTH_DeoR_CS"/>
</dbReference>
<protein>
    <submittedName>
        <fullName evidence="5">DeoR/GlpR transcriptional regulator</fullName>
    </submittedName>
</protein>
<dbReference type="InterPro" id="IPR036390">
    <property type="entry name" value="WH_DNA-bd_sf"/>
</dbReference>
<keyword evidence="1" id="KW-0805">Transcription regulation</keyword>
<dbReference type="Proteomes" id="UP000310506">
    <property type="component" value="Unassembled WGS sequence"/>
</dbReference>
<dbReference type="SUPFAM" id="SSF46785">
    <property type="entry name" value="Winged helix' DNA-binding domain"/>
    <property type="match status" value="1"/>
</dbReference>
<dbReference type="GO" id="GO:0003700">
    <property type="term" value="F:DNA-binding transcription factor activity"/>
    <property type="evidence" value="ECO:0007669"/>
    <property type="project" value="InterPro"/>
</dbReference>
<dbReference type="EMBL" id="SDGV01000007">
    <property type="protein sequence ID" value="THB61791.1"/>
    <property type="molecule type" value="Genomic_DNA"/>
</dbReference>
<dbReference type="InterPro" id="IPR036388">
    <property type="entry name" value="WH-like_DNA-bd_sf"/>
</dbReference>
<evidence type="ECO:0000256" key="3">
    <source>
        <dbReference type="ARBA" id="ARBA00023163"/>
    </source>
</evidence>
<dbReference type="Pfam" id="PF08220">
    <property type="entry name" value="HTH_DeoR"/>
    <property type="match status" value="1"/>
</dbReference>
<dbReference type="PANTHER" id="PTHR30363">
    <property type="entry name" value="HTH-TYPE TRANSCRIPTIONAL REGULATOR SRLR-RELATED"/>
    <property type="match status" value="1"/>
</dbReference>
<evidence type="ECO:0000313" key="5">
    <source>
        <dbReference type="EMBL" id="THB61791.1"/>
    </source>
</evidence>
<dbReference type="SMART" id="SM00420">
    <property type="entry name" value="HTH_DEOR"/>
    <property type="match status" value="1"/>
</dbReference>
<evidence type="ECO:0000256" key="1">
    <source>
        <dbReference type="ARBA" id="ARBA00023015"/>
    </source>
</evidence>
<evidence type="ECO:0000256" key="2">
    <source>
        <dbReference type="ARBA" id="ARBA00023125"/>
    </source>
</evidence>
<dbReference type="AlphaFoldDB" id="A0A4S3B3Y8"/>
<dbReference type="PRINTS" id="PR00037">
    <property type="entry name" value="HTHLACR"/>
</dbReference>
<dbReference type="GO" id="GO:0003677">
    <property type="term" value="F:DNA binding"/>
    <property type="evidence" value="ECO:0007669"/>
    <property type="project" value="UniProtKB-KW"/>
</dbReference>
<sequence length="262" mass="29724">MKRTRKGVDNMLAEERKDIILKELYEEGKILVQDLSHDTNVSAETIRRDLKELENEGLLKRVHGGAILAKKINGELPINIRKTIYKESKEIIAYKALKYINEGDTIFLDSSSTSMQIAESLEQFNHLKVITNSFFIAETLTKMNNIQLILLGGNFNEKNYSFIGQSAQDALSQYYADACFISSTGVNQKGWLADSSESEAHIRKLMLEHSDKKYFVLDDTKIYRSSTYIIGNLNQFTGILSNKKLPTELTTLLNNDAIILDD</sequence>
<proteinExistence type="predicted"/>
<dbReference type="InterPro" id="IPR014036">
    <property type="entry name" value="DeoR-like_C"/>
</dbReference>
<dbReference type="InterPro" id="IPR001034">
    <property type="entry name" value="DeoR_HTH"/>
</dbReference>
<comment type="caution">
    <text evidence="5">The sequence shown here is derived from an EMBL/GenBank/DDBJ whole genome shotgun (WGS) entry which is preliminary data.</text>
</comment>